<dbReference type="EMBL" id="WWBZ02000013">
    <property type="protein sequence ID" value="KAF4310765.1"/>
    <property type="molecule type" value="Genomic_DNA"/>
</dbReference>
<gene>
    <name evidence="1" type="ORF">GTA08_BOTSDO13748</name>
</gene>
<dbReference type="Proteomes" id="UP000572817">
    <property type="component" value="Unassembled WGS sequence"/>
</dbReference>
<sequence>MATDCSCGLVALRSLMRLEQLDGAAVPLDKSLELAERAEADCQALLQCETCRQQSFALFSVTALSACVVDWLRRSWRLDGCDDSVHHPLQISLGDYNLESADAEILGRELMALRLSNLVKVVTSLETTVATLGTAQAGACLDVVQSNLQQLRDCVQRVRDISSASA</sequence>
<dbReference type="OrthoDB" id="3786276at2759"/>
<dbReference type="AlphaFoldDB" id="A0A8H4N6E8"/>
<proteinExistence type="predicted"/>
<evidence type="ECO:0000313" key="2">
    <source>
        <dbReference type="Proteomes" id="UP000572817"/>
    </source>
</evidence>
<reference evidence="1" key="1">
    <citation type="submission" date="2020-04" db="EMBL/GenBank/DDBJ databases">
        <title>Genome Assembly and Annotation of Botryosphaeria dothidea sdau 11-99, a Latent Pathogen of Apple Fruit Ring Rot in China.</title>
        <authorList>
            <person name="Yu C."/>
            <person name="Diao Y."/>
            <person name="Lu Q."/>
            <person name="Zhao J."/>
            <person name="Cui S."/>
            <person name="Peng C."/>
            <person name="He B."/>
            <person name="Liu H."/>
        </authorList>
    </citation>
    <scope>NUCLEOTIDE SEQUENCE [LARGE SCALE GENOMIC DNA]</scope>
    <source>
        <strain evidence="1">Sdau11-99</strain>
    </source>
</reference>
<accession>A0A8H4N6E8</accession>
<protein>
    <submittedName>
        <fullName evidence="1">Uncharacterized protein</fullName>
    </submittedName>
</protein>
<keyword evidence="2" id="KW-1185">Reference proteome</keyword>
<organism evidence="1 2">
    <name type="scientific">Botryosphaeria dothidea</name>
    <dbReference type="NCBI Taxonomy" id="55169"/>
    <lineage>
        <taxon>Eukaryota</taxon>
        <taxon>Fungi</taxon>
        <taxon>Dikarya</taxon>
        <taxon>Ascomycota</taxon>
        <taxon>Pezizomycotina</taxon>
        <taxon>Dothideomycetes</taxon>
        <taxon>Dothideomycetes incertae sedis</taxon>
        <taxon>Botryosphaeriales</taxon>
        <taxon>Botryosphaeriaceae</taxon>
        <taxon>Botryosphaeria</taxon>
    </lineage>
</organism>
<evidence type="ECO:0000313" key="1">
    <source>
        <dbReference type="EMBL" id="KAF4310765.1"/>
    </source>
</evidence>
<name>A0A8H4N6E8_9PEZI</name>
<comment type="caution">
    <text evidence="1">The sequence shown here is derived from an EMBL/GenBank/DDBJ whole genome shotgun (WGS) entry which is preliminary data.</text>
</comment>